<keyword evidence="16" id="KW-0472">Membrane</keyword>
<evidence type="ECO:0000259" key="18">
    <source>
        <dbReference type="SMART" id="SM00936"/>
    </source>
</evidence>
<dbReference type="Proteomes" id="UP000462760">
    <property type="component" value="Unassembled WGS sequence"/>
</dbReference>
<dbReference type="Gene3D" id="2.60.410.10">
    <property type="entry name" value="D-Ala-D-Ala carboxypeptidase, C-terminal domain"/>
    <property type="match status" value="1"/>
</dbReference>
<feature type="active site" evidence="13">
    <location>
        <position position="117"/>
    </location>
</feature>
<dbReference type="InterPro" id="IPR015956">
    <property type="entry name" value="Peniciliin-bd_prot_C_sf"/>
</dbReference>
<feature type="active site" description="Acyl-ester intermediate" evidence="13">
    <location>
        <position position="61"/>
    </location>
</feature>
<feature type="active site" description="Acyl-ester intermediate" evidence="13">
    <location>
        <position position="64"/>
    </location>
</feature>
<keyword evidence="7 17" id="KW-0732">Signal</keyword>
<proteinExistence type="inferred from homology"/>
<dbReference type="InterPro" id="IPR001967">
    <property type="entry name" value="Peptidase_S11_N"/>
</dbReference>
<dbReference type="Proteomes" id="UP001108123">
    <property type="component" value="Unassembled WGS sequence"/>
</dbReference>
<comment type="pathway">
    <text evidence="2">Cell wall biogenesis; peptidoglycan biosynthesis.</text>
</comment>
<evidence type="ECO:0000256" key="9">
    <source>
        <dbReference type="ARBA" id="ARBA00022960"/>
    </source>
</evidence>
<dbReference type="EMBL" id="JAKNID010000059">
    <property type="protein sequence ID" value="MCG4565863.1"/>
    <property type="molecule type" value="Genomic_DNA"/>
</dbReference>
<keyword evidence="10" id="KW-0573">Peptidoglycan synthesis</keyword>
<comment type="function">
    <text evidence="1">Removes C-terminal D-alanyl residues from sugar-peptide cell wall precursors.</text>
</comment>
<gene>
    <name evidence="20" type="ORF">FYJ27_07675</name>
    <name evidence="19" type="ORF">L0P62_10415</name>
</gene>
<evidence type="ECO:0000256" key="14">
    <source>
        <dbReference type="PIRSR" id="PIRSR618044-2"/>
    </source>
</evidence>
<dbReference type="GO" id="GO:0009252">
    <property type="term" value="P:peptidoglycan biosynthetic process"/>
    <property type="evidence" value="ECO:0007669"/>
    <property type="project" value="UniProtKB-UniPathway"/>
</dbReference>
<dbReference type="Gene3D" id="3.40.710.10">
    <property type="entry name" value="DD-peptidase/beta-lactamase superfamily"/>
    <property type="match status" value="1"/>
</dbReference>
<keyword evidence="11" id="KW-0961">Cell wall biogenesis/degradation</keyword>
<keyword evidence="8" id="KW-0378">Hydrolase</keyword>
<dbReference type="GO" id="GO:0008360">
    <property type="term" value="P:regulation of cell shape"/>
    <property type="evidence" value="ECO:0007669"/>
    <property type="project" value="UniProtKB-KW"/>
</dbReference>
<evidence type="ECO:0000256" key="4">
    <source>
        <dbReference type="ARBA" id="ARBA00012448"/>
    </source>
</evidence>
<dbReference type="GO" id="GO:0071555">
    <property type="term" value="P:cell wall organization"/>
    <property type="evidence" value="ECO:0007669"/>
    <property type="project" value="UniProtKB-KW"/>
</dbReference>
<dbReference type="InterPro" id="IPR037167">
    <property type="entry name" value="Peptidase_S11_C_sf"/>
</dbReference>
<feature type="signal peptide" evidence="17">
    <location>
        <begin position="1"/>
        <end position="22"/>
    </location>
</feature>
<evidence type="ECO:0000313" key="22">
    <source>
        <dbReference type="Proteomes" id="UP001108123"/>
    </source>
</evidence>
<reference evidence="20 21" key="1">
    <citation type="submission" date="2019-08" db="EMBL/GenBank/DDBJ databases">
        <title>In-depth cultivation of the pig gut microbiome towards novel bacterial diversity and tailored functional studies.</title>
        <authorList>
            <person name="Wylensek D."/>
            <person name="Hitch T.C.A."/>
            <person name="Clavel T."/>
        </authorList>
    </citation>
    <scope>NUCLEOTIDE SEQUENCE [LARGE SCALE GENOMIC DNA]</scope>
    <source>
        <strain evidence="20 21">Med78-601-WT-4W-RMD-3</strain>
    </source>
</reference>
<dbReference type="InterPro" id="IPR012338">
    <property type="entry name" value="Beta-lactam/transpept-like"/>
</dbReference>
<protein>
    <recommendedName>
        <fullName evidence="4">serine-type D-Ala-D-Ala carboxypeptidase</fullName>
        <ecNumber evidence="4">3.4.16.4</ecNumber>
    </recommendedName>
</protein>
<evidence type="ECO:0000256" key="15">
    <source>
        <dbReference type="RuleBase" id="RU004016"/>
    </source>
</evidence>
<evidence type="ECO:0000313" key="21">
    <source>
        <dbReference type="Proteomes" id="UP000462760"/>
    </source>
</evidence>
<name>A0A844FHY7_9FIRM</name>
<dbReference type="Pfam" id="PF00768">
    <property type="entry name" value="Peptidase_S11"/>
    <property type="match status" value="1"/>
</dbReference>
<evidence type="ECO:0000256" key="6">
    <source>
        <dbReference type="ARBA" id="ARBA00022670"/>
    </source>
</evidence>
<keyword evidence="22" id="KW-1185">Reference proteome</keyword>
<evidence type="ECO:0000313" key="19">
    <source>
        <dbReference type="EMBL" id="MCG4565863.1"/>
    </source>
</evidence>
<dbReference type="SUPFAM" id="SSF56601">
    <property type="entry name" value="beta-lactamase/transpeptidase-like"/>
    <property type="match status" value="1"/>
</dbReference>
<comment type="similarity">
    <text evidence="3 15">Belongs to the peptidase S11 family.</text>
</comment>
<evidence type="ECO:0000256" key="17">
    <source>
        <dbReference type="SAM" id="SignalP"/>
    </source>
</evidence>
<evidence type="ECO:0000256" key="5">
    <source>
        <dbReference type="ARBA" id="ARBA00022645"/>
    </source>
</evidence>
<dbReference type="SMART" id="SM00936">
    <property type="entry name" value="PBP5_C"/>
    <property type="match status" value="1"/>
</dbReference>
<organism evidence="20 21">
    <name type="scientific">Anaerosalibacter bizertensis</name>
    <dbReference type="NCBI Taxonomy" id="932217"/>
    <lineage>
        <taxon>Bacteria</taxon>
        <taxon>Bacillati</taxon>
        <taxon>Bacillota</taxon>
        <taxon>Tissierellia</taxon>
        <taxon>Tissierellales</taxon>
        <taxon>Sporanaerobacteraceae</taxon>
        <taxon>Anaerosalibacter</taxon>
    </lineage>
</organism>
<feature type="binding site" evidence="14">
    <location>
        <position position="239"/>
    </location>
    <ligand>
        <name>substrate</name>
    </ligand>
</feature>
<comment type="caution">
    <text evidence="20">The sequence shown here is derived from an EMBL/GenBank/DDBJ whole genome shotgun (WGS) entry which is preliminary data.</text>
</comment>
<evidence type="ECO:0000256" key="8">
    <source>
        <dbReference type="ARBA" id="ARBA00022801"/>
    </source>
</evidence>
<evidence type="ECO:0000256" key="13">
    <source>
        <dbReference type="PIRSR" id="PIRSR618044-1"/>
    </source>
</evidence>
<dbReference type="GO" id="GO:0006508">
    <property type="term" value="P:proteolysis"/>
    <property type="evidence" value="ECO:0007669"/>
    <property type="project" value="UniProtKB-KW"/>
</dbReference>
<dbReference type="UniPathway" id="UPA00219"/>
<sequence length="423" mass="47423">MKKILLILIVIILGNSCSFSYAENASTDDLDIFGEGAILIDEETGQILYEKNANKQLYPASTTKIMTGILAIELGDLNEKVTITDDVIEGLDGTHIALEPGEELTLNDLVHALLIGSANDAAVAIAIHISGSVEEFVKLMNEKAEKIGALNTHFENPNGLPNDEHMTTAYDLSLIAKYAMKNKTFRDIVKNYYYIIPTTNKKDESRYLQSSNRLLYSQKKIDLNGETIPIKYDGVDGVKSGYTSVAQNCLVTSAKKGNTRLISVVLKSQGRNIYIDTHKLLNYGFNNFDKNFLTSKNEFIGNVKIKNGTNKFITGVSEDDFYVYVPKDNSSEVKTNISLPSKLEAPISKGQALGKIEYFLDGNSLGYVNIVSTENVEAMPLYRQIIENYPIGKWWLSLIILFVFWRMILHIKKTKRRKRKSFI</sequence>
<dbReference type="GO" id="GO:0009002">
    <property type="term" value="F:serine-type D-Ala-D-Ala carboxypeptidase activity"/>
    <property type="evidence" value="ECO:0007669"/>
    <property type="project" value="UniProtKB-EC"/>
</dbReference>
<keyword evidence="5 20" id="KW-0121">Carboxypeptidase</keyword>
<evidence type="ECO:0000256" key="16">
    <source>
        <dbReference type="SAM" id="Phobius"/>
    </source>
</evidence>
<dbReference type="SUPFAM" id="SSF69189">
    <property type="entry name" value="Penicillin-binding protein associated domain"/>
    <property type="match status" value="1"/>
</dbReference>
<dbReference type="PRINTS" id="PR00725">
    <property type="entry name" value="DADACBPTASE1"/>
</dbReference>
<accession>A0A844FHY7</accession>
<dbReference type="RefSeq" id="WP_154484284.1">
    <property type="nucleotide sequence ID" value="NZ_JAJBNW010000075.1"/>
</dbReference>
<feature type="domain" description="Peptidase S11 D-Ala-D-Ala carboxypeptidase A C-terminal" evidence="18">
    <location>
        <begin position="288"/>
        <end position="378"/>
    </location>
</feature>
<evidence type="ECO:0000256" key="2">
    <source>
        <dbReference type="ARBA" id="ARBA00004752"/>
    </source>
</evidence>
<dbReference type="EC" id="3.4.16.4" evidence="4"/>
<dbReference type="EMBL" id="VULR01000009">
    <property type="protein sequence ID" value="MSS43604.1"/>
    <property type="molecule type" value="Genomic_DNA"/>
</dbReference>
<evidence type="ECO:0000256" key="3">
    <source>
        <dbReference type="ARBA" id="ARBA00007164"/>
    </source>
</evidence>
<evidence type="ECO:0000256" key="11">
    <source>
        <dbReference type="ARBA" id="ARBA00023316"/>
    </source>
</evidence>
<comment type="catalytic activity">
    <reaction evidence="12">
        <text>Preferential cleavage: (Ac)2-L-Lys-D-Ala-|-D-Ala. Also transpeptidation of peptidyl-alanyl moieties that are N-acyl substituents of D-alanine.</text>
        <dbReference type="EC" id="3.4.16.4"/>
    </reaction>
</comment>
<evidence type="ECO:0000256" key="7">
    <source>
        <dbReference type="ARBA" id="ARBA00022729"/>
    </source>
</evidence>
<dbReference type="InterPro" id="IPR012907">
    <property type="entry name" value="Peptidase_S11_C"/>
</dbReference>
<reference evidence="19" key="2">
    <citation type="submission" date="2022-01" db="EMBL/GenBank/DDBJ databases">
        <title>Collection of gut derived symbiotic bacterial strains cultured from healthy donors.</title>
        <authorList>
            <person name="Lin H."/>
            <person name="Kohout C."/>
            <person name="Waligurski E."/>
            <person name="Pamer E.G."/>
        </authorList>
    </citation>
    <scope>NUCLEOTIDE SEQUENCE</scope>
    <source>
        <strain evidence="19">MSK.14.39</strain>
    </source>
</reference>
<dbReference type="PANTHER" id="PTHR21581">
    <property type="entry name" value="D-ALANYL-D-ALANINE CARBOXYPEPTIDASE"/>
    <property type="match status" value="1"/>
</dbReference>
<keyword evidence="6" id="KW-0645">Protease</keyword>
<feature type="chain" id="PRO_5040628816" description="serine-type D-Ala-D-Ala carboxypeptidase" evidence="17">
    <location>
        <begin position="23"/>
        <end position="423"/>
    </location>
</feature>
<feature type="transmembrane region" description="Helical" evidence="16">
    <location>
        <begin position="394"/>
        <end position="411"/>
    </location>
</feature>
<evidence type="ECO:0000256" key="12">
    <source>
        <dbReference type="ARBA" id="ARBA00034000"/>
    </source>
</evidence>
<evidence type="ECO:0000313" key="20">
    <source>
        <dbReference type="EMBL" id="MSS43604.1"/>
    </source>
</evidence>
<keyword evidence="16" id="KW-1133">Transmembrane helix</keyword>
<dbReference type="Pfam" id="PF07943">
    <property type="entry name" value="PBP5_C"/>
    <property type="match status" value="1"/>
</dbReference>
<evidence type="ECO:0000256" key="1">
    <source>
        <dbReference type="ARBA" id="ARBA00003217"/>
    </source>
</evidence>
<evidence type="ECO:0000256" key="10">
    <source>
        <dbReference type="ARBA" id="ARBA00022984"/>
    </source>
</evidence>
<dbReference type="InterPro" id="IPR018044">
    <property type="entry name" value="Peptidase_S11"/>
</dbReference>
<dbReference type="OrthoDB" id="9791132at2"/>
<dbReference type="PANTHER" id="PTHR21581:SF6">
    <property type="entry name" value="TRAFFICKING PROTEIN PARTICLE COMPLEX SUBUNIT 12"/>
    <property type="match status" value="1"/>
</dbReference>
<keyword evidence="9" id="KW-0133">Cell shape</keyword>
<keyword evidence="16" id="KW-0812">Transmembrane</keyword>
<dbReference type="AlphaFoldDB" id="A0A844FHY7"/>